<evidence type="ECO:0000259" key="2">
    <source>
        <dbReference type="Pfam" id="PF09990"/>
    </source>
</evidence>
<name>A0A166J9M6_NODSP</name>
<feature type="transmembrane region" description="Helical" evidence="1">
    <location>
        <begin position="124"/>
        <end position="141"/>
    </location>
</feature>
<dbReference type="RefSeq" id="WP_063873112.1">
    <property type="nucleotide sequence ID" value="NZ_CAWMRI010000172.1"/>
</dbReference>
<proteinExistence type="predicted"/>
<keyword evidence="1" id="KW-1133">Transmembrane helix</keyword>
<accession>A0A166J9M6</accession>
<feature type="domain" description="DUF2231" evidence="2">
    <location>
        <begin position="17"/>
        <end position="154"/>
    </location>
</feature>
<gene>
    <name evidence="3" type="ORF">A2T98_12915</name>
</gene>
<dbReference type="InterPro" id="IPR019251">
    <property type="entry name" value="DUF2231_TM"/>
</dbReference>
<feature type="transmembrane region" description="Helical" evidence="1">
    <location>
        <begin position="55"/>
        <end position="73"/>
    </location>
</feature>
<dbReference type="EMBL" id="LWAJ01000172">
    <property type="protein sequence ID" value="KZL49412.1"/>
    <property type="molecule type" value="Genomic_DNA"/>
</dbReference>
<evidence type="ECO:0000313" key="3">
    <source>
        <dbReference type="EMBL" id="KZL49412.1"/>
    </source>
</evidence>
<feature type="transmembrane region" description="Helical" evidence="1">
    <location>
        <begin position="22"/>
        <end position="43"/>
    </location>
</feature>
<keyword evidence="1" id="KW-0472">Membrane</keyword>
<dbReference type="AlphaFoldDB" id="A0A166J9M6"/>
<keyword evidence="1" id="KW-0812">Transmembrane</keyword>
<organism evidence="3 4">
    <name type="scientific">Nodularia spumigena CENA596</name>
    <dbReference type="NCBI Taxonomy" id="1819295"/>
    <lineage>
        <taxon>Bacteria</taxon>
        <taxon>Bacillati</taxon>
        <taxon>Cyanobacteriota</taxon>
        <taxon>Cyanophyceae</taxon>
        <taxon>Nostocales</taxon>
        <taxon>Nodulariaceae</taxon>
        <taxon>Nodularia</taxon>
    </lineage>
</organism>
<evidence type="ECO:0000313" key="4">
    <source>
        <dbReference type="Proteomes" id="UP000076555"/>
    </source>
</evidence>
<dbReference type="Proteomes" id="UP000076555">
    <property type="component" value="Unassembled WGS sequence"/>
</dbReference>
<comment type="caution">
    <text evidence="3">The sequence shown here is derived from an EMBL/GenBank/DDBJ whole genome shotgun (WGS) entry which is preliminary data.</text>
</comment>
<dbReference type="Pfam" id="PF09990">
    <property type="entry name" value="DUF2231"/>
    <property type="match status" value="1"/>
</dbReference>
<evidence type="ECO:0000256" key="1">
    <source>
        <dbReference type="SAM" id="Phobius"/>
    </source>
</evidence>
<reference evidence="3 4" key="1">
    <citation type="submission" date="2016-04" db="EMBL/GenBank/DDBJ databases">
        <title>Draft Genome Assembly of the Bloom-forming Cyanobacterium Nodularia spumigena Strain CENA596 in Shrimp Production Ponds.</title>
        <authorList>
            <person name="Popin R.V."/>
            <person name="Rigonato J."/>
            <person name="Abreu V.A."/>
            <person name="Andreote A.P."/>
            <person name="Silveira S.B."/>
            <person name="Odebrecht C."/>
            <person name="Fiore M.F."/>
        </authorList>
    </citation>
    <scope>NUCLEOTIDE SEQUENCE [LARGE SCALE GENOMIC DNA]</scope>
    <source>
        <strain evidence="3 4">CENA596</strain>
    </source>
</reference>
<dbReference type="OrthoDB" id="511427at2"/>
<feature type="transmembrane region" description="Helical" evidence="1">
    <location>
        <begin position="93"/>
        <end position="112"/>
    </location>
</feature>
<sequence>MLEYLTSLNDHNLPYPDTIHPIVVHFVIAMVLFAFFCDILGYFTGRTHLYEVSWWNMFVATIAIFVAIIFGQFEAGLAQPYDLAKSVLNVHTLVGWSLSGIIASITAWRYVIRSRNAYKLPIHYMLAGLFLTVIVGVQVYLGDQLVWVYGLHTVPVVEAVKEGILQ</sequence>
<protein>
    <recommendedName>
        <fullName evidence="2">DUF2231 domain-containing protein</fullName>
    </recommendedName>
</protein>